<dbReference type="InterPro" id="IPR000772">
    <property type="entry name" value="Ricin_B_lectin"/>
</dbReference>
<keyword evidence="5" id="KW-1185">Reference proteome</keyword>
<comment type="caution">
    <text evidence="4">The sequence shown here is derived from an EMBL/GenBank/DDBJ whole genome shotgun (WGS) entry which is preliminary data.</text>
</comment>
<dbReference type="PROSITE" id="PS50231">
    <property type="entry name" value="RICIN_B_LECTIN"/>
    <property type="match status" value="1"/>
</dbReference>
<accession>A0ABD2PKB2</accession>
<dbReference type="GO" id="GO:0030246">
    <property type="term" value="F:carbohydrate binding"/>
    <property type="evidence" value="ECO:0007669"/>
    <property type="project" value="UniProtKB-KW"/>
</dbReference>
<dbReference type="Pfam" id="PF00652">
    <property type="entry name" value="Ricin_B_lectin"/>
    <property type="match status" value="1"/>
</dbReference>
<dbReference type="Gene3D" id="2.80.10.50">
    <property type="match status" value="1"/>
</dbReference>
<dbReference type="PANTHER" id="PTHR11675">
    <property type="entry name" value="N-ACETYLGALACTOSAMINYLTRANSFERASE"/>
    <property type="match status" value="1"/>
</dbReference>
<dbReference type="SUPFAM" id="SSF50370">
    <property type="entry name" value="Ricin B-like lectins"/>
    <property type="match status" value="1"/>
</dbReference>
<name>A0ABD2PKB2_9PLAT</name>
<sequence>MCHGRLMIHTCSQVGHILRDKRPYTWDSEHEDPVLWNHARVAETLLGEYKSFFFHKHPNAKFGDVSERKAILKKLNCHDFSWYLHNINPEQFDPAKAKMTGRIRNPTSDMCLENNVELEKVVVSPCHERGENQLWFYTDKEEIHEGYRNKCFDALRAWPDIGIRECHRSYGFQHFSDQSLVSLTLITT</sequence>
<evidence type="ECO:0000259" key="3">
    <source>
        <dbReference type="Pfam" id="PF00652"/>
    </source>
</evidence>
<dbReference type="InterPro" id="IPR029044">
    <property type="entry name" value="Nucleotide-diphossugar_trans"/>
</dbReference>
<organism evidence="4 5">
    <name type="scientific">Cichlidogyrus casuarinus</name>
    <dbReference type="NCBI Taxonomy" id="1844966"/>
    <lineage>
        <taxon>Eukaryota</taxon>
        <taxon>Metazoa</taxon>
        <taxon>Spiralia</taxon>
        <taxon>Lophotrochozoa</taxon>
        <taxon>Platyhelminthes</taxon>
        <taxon>Monogenea</taxon>
        <taxon>Monopisthocotylea</taxon>
        <taxon>Dactylogyridea</taxon>
        <taxon>Ancyrocephalidae</taxon>
        <taxon>Cichlidogyrus</taxon>
    </lineage>
</organism>
<protein>
    <submittedName>
        <fullName evidence="4">UDP-N-acetyl-alpha-D-galactosamine polypeptide N-acetylgalactosaminyltransferase</fullName>
    </submittedName>
</protein>
<dbReference type="EMBL" id="JBJKFK010006267">
    <property type="protein sequence ID" value="KAL3307890.1"/>
    <property type="molecule type" value="Genomic_DNA"/>
</dbReference>
<dbReference type="PANTHER" id="PTHR11675:SF131">
    <property type="entry name" value="POLYPEPTIDE N-ACETYLGALACTOSAMINYLTRANSFERASE 9-RELATED"/>
    <property type="match status" value="1"/>
</dbReference>
<evidence type="ECO:0000256" key="1">
    <source>
        <dbReference type="ARBA" id="ARBA00022734"/>
    </source>
</evidence>
<dbReference type="AlphaFoldDB" id="A0ABD2PKB2"/>
<evidence type="ECO:0000313" key="5">
    <source>
        <dbReference type="Proteomes" id="UP001626550"/>
    </source>
</evidence>
<evidence type="ECO:0000256" key="2">
    <source>
        <dbReference type="ARBA" id="ARBA00023157"/>
    </source>
</evidence>
<evidence type="ECO:0000313" key="4">
    <source>
        <dbReference type="EMBL" id="KAL3307890.1"/>
    </source>
</evidence>
<keyword evidence="2" id="KW-1015">Disulfide bond</keyword>
<gene>
    <name evidence="4" type="primary">GLY-5_4</name>
    <name evidence="4" type="ORF">Ciccas_013585</name>
</gene>
<feature type="domain" description="Ricin B lectin" evidence="3">
    <location>
        <begin position="100"/>
        <end position="175"/>
    </location>
</feature>
<reference evidence="4 5" key="1">
    <citation type="submission" date="2024-11" db="EMBL/GenBank/DDBJ databases">
        <title>Adaptive evolution of stress response genes in parasites aligns with host niche diversity.</title>
        <authorList>
            <person name="Hahn C."/>
            <person name="Resl P."/>
        </authorList>
    </citation>
    <scope>NUCLEOTIDE SEQUENCE [LARGE SCALE GENOMIC DNA]</scope>
    <source>
        <strain evidence="4">EGGRZ-B1_66</strain>
        <tissue evidence="4">Body</tissue>
    </source>
</reference>
<dbReference type="InterPro" id="IPR035992">
    <property type="entry name" value="Ricin_B-like_lectins"/>
</dbReference>
<dbReference type="Gene3D" id="3.90.550.10">
    <property type="entry name" value="Spore Coat Polysaccharide Biosynthesis Protein SpsA, Chain A"/>
    <property type="match status" value="1"/>
</dbReference>
<keyword evidence="1" id="KW-0430">Lectin</keyword>
<dbReference type="Proteomes" id="UP001626550">
    <property type="component" value="Unassembled WGS sequence"/>
</dbReference>
<proteinExistence type="predicted"/>